<organism evidence="3 4">
    <name type="scientific">Leucobacter komagatae</name>
    <dbReference type="NCBI Taxonomy" id="55969"/>
    <lineage>
        <taxon>Bacteria</taxon>
        <taxon>Bacillati</taxon>
        <taxon>Actinomycetota</taxon>
        <taxon>Actinomycetes</taxon>
        <taxon>Micrococcales</taxon>
        <taxon>Microbacteriaceae</taxon>
        <taxon>Leucobacter</taxon>
    </lineage>
</organism>
<keyword evidence="1" id="KW-0175">Coiled coil</keyword>
<comment type="caution">
    <text evidence="3">The sequence shown here is derived from an EMBL/GenBank/DDBJ whole genome shotgun (WGS) entry which is preliminary data.</text>
</comment>
<keyword evidence="2" id="KW-0812">Transmembrane</keyword>
<protein>
    <submittedName>
        <fullName evidence="3">Septum formation initiator</fullName>
    </submittedName>
</protein>
<dbReference type="OrthoDB" id="5187715at2"/>
<keyword evidence="2" id="KW-0472">Membrane</keyword>
<gene>
    <name evidence="3" type="ORF">FB468_1276</name>
</gene>
<name>A0A542Y596_9MICO</name>
<sequence>MKNWGADIAAWVASLRFSVFTVVVVVSVIAGALILSPNISTFVQQQREIAQLRESVRQHREAVEEIDAERTRWKDPSYVRAQARDRLSYVLPGETQLSIISDVVLPVESQEETSADLTRVERNWAKDLLGSVIASGTAVPDTPSEDEASRSSK</sequence>
<evidence type="ECO:0000313" key="4">
    <source>
        <dbReference type="Proteomes" id="UP000319094"/>
    </source>
</evidence>
<dbReference type="Pfam" id="PF04977">
    <property type="entry name" value="DivIC"/>
    <property type="match status" value="1"/>
</dbReference>
<dbReference type="InterPro" id="IPR007060">
    <property type="entry name" value="FtsL/DivIC"/>
</dbReference>
<dbReference type="STRING" id="55969.SD72_11715"/>
<feature type="coiled-coil region" evidence="1">
    <location>
        <begin position="42"/>
        <end position="69"/>
    </location>
</feature>
<evidence type="ECO:0000256" key="2">
    <source>
        <dbReference type="SAM" id="Phobius"/>
    </source>
</evidence>
<feature type="transmembrane region" description="Helical" evidence="2">
    <location>
        <begin position="12"/>
        <end position="35"/>
    </location>
</feature>
<keyword evidence="4" id="KW-1185">Reference proteome</keyword>
<accession>A0A542Y596</accession>
<keyword evidence="2" id="KW-1133">Transmembrane helix</keyword>
<evidence type="ECO:0000313" key="3">
    <source>
        <dbReference type="EMBL" id="TQL43258.1"/>
    </source>
</evidence>
<proteinExistence type="predicted"/>
<dbReference type="EMBL" id="VFON01000001">
    <property type="protein sequence ID" value="TQL43258.1"/>
    <property type="molecule type" value="Genomic_DNA"/>
</dbReference>
<dbReference type="AlphaFoldDB" id="A0A542Y596"/>
<evidence type="ECO:0000256" key="1">
    <source>
        <dbReference type="SAM" id="Coils"/>
    </source>
</evidence>
<reference evidence="3 4" key="1">
    <citation type="submission" date="2019-06" db="EMBL/GenBank/DDBJ databases">
        <title>Sequencing the genomes of 1000 actinobacteria strains.</title>
        <authorList>
            <person name="Klenk H.-P."/>
        </authorList>
    </citation>
    <scope>NUCLEOTIDE SEQUENCE [LARGE SCALE GENOMIC DNA]</scope>
    <source>
        <strain evidence="3 4">DSM 8803</strain>
    </source>
</reference>
<dbReference type="Proteomes" id="UP000319094">
    <property type="component" value="Unassembled WGS sequence"/>
</dbReference>
<dbReference type="RefSeq" id="WP_141886605.1">
    <property type="nucleotide sequence ID" value="NZ_BAAAUY010000010.1"/>
</dbReference>